<feature type="chain" id="PRO_5021312821" evidence="3">
    <location>
        <begin position="24"/>
        <end position="600"/>
    </location>
</feature>
<feature type="region of interest" description="Disordered" evidence="2">
    <location>
        <begin position="24"/>
        <end position="51"/>
    </location>
</feature>
<name>A0A4Z0BPB3_9BURK</name>
<evidence type="ECO:0000313" key="4">
    <source>
        <dbReference type="EMBL" id="TFZ01143.1"/>
    </source>
</evidence>
<feature type="repeat" description="TPR" evidence="1">
    <location>
        <begin position="204"/>
        <end position="237"/>
    </location>
</feature>
<sequence>MSFLPRLGAVALALLAASQAACAQGNAPASPPSRPAAAAPQPTSSPGPAAAAAAAGGGLGAELFYQLLLGELNARSDDPGMGFSLVLDAARKTNNPELYQRAVEIAFQSRAGESALQAARAWKQAHPGSREANRYVLQILLALNRVPESLEPLRSELSLAPASERAAVLAALPRLYARVSDKKQAAAVVEQALAEWTAREQTRASAWTALGRVRLAAGDTPGAVTAAQRAHSADPSAEGPALLALELMDPKEPQAEAMVLRYLAGPKALPELRMAYARVLLDAQRAPEAVGQLQQITTERPEFPEAWLVLGALQVQQNRLEEADAAFKRYLELARAAEGSGEERARGRAQAYLGLAQVAEKRQDLAQANAWLDRIENPQELVAAQTRRASIMARQGRLEDARELLRGLPERTPAEARTKLMAQVQLLRENRQYKAAQALLQEASAKEPADAELLYDWAMLAEKMGDHAEAERLLRKAIELKPDFHHAYNALGYSLADRNQRLPEAKRLIQKALEFAPGDPFITDSLAWVEYRMGNQAEALRLLERAFRQRPDAEIAAHLGEVLWSMGQRERAQAVWREGLMVDRENETLQQTLKRLQVTP</sequence>
<keyword evidence="1" id="KW-0802">TPR repeat</keyword>
<evidence type="ECO:0000313" key="5">
    <source>
        <dbReference type="Proteomes" id="UP000297564"/>
    </source>
</evidence>
<feature type="signal peptide" evidence="3">
    <location>
        <begin position="1"/>
        <end position="23"/>
    </location>
</feature>
<proteinExistence type="predicted"/>
<organism evidence="4 5">
    <name type="scientific">Ramlibacter rhizophilus</name>
    <dbReference type="NCBI Taxonomy" id="1781167"/>
    <lineage>
        <taxon>Bacteria</taxon>
        <taxon>Pseudomonadati</taxon>
        <taxon>Pseudomonadota</taxon>
        <taxon>Betaproteobacteria</taxon>
        <taxon>Burkholderiales</taxon>
        <taxon>Comamonadaceae</taxon>
        <taxon>Ramlibacter</taxon>
    </lineage>
</organism>
<dbReference type="InterPro" id="IPR044624">
    <property type="entry name" value="Mbb1-like"/>
</dbReference>
<protein>
    <submittedName>
        <fullName evidence="4">Tetratricopeptide repeat protein</fullName>
    </submittedName>
</protein>
<dbReference type="InterPro" id="IPR019734">
    <property type="entry name" value="TPR_rpt"/>
</dbReference>
<dbReference type="PANTHER" id="PTHR44917:SF1">
    <property type="entry name" value="PROTEIN HIGH CHLOROPHYLL FLUORESCENT 107"/>
    <property type="match status" value="1"/>
</dbReference>
<evidence type="ECO:0000256" key="3">
    <source>
        <dbReference type="SAM" id="SignalP"/>
    </source>
</evidence>
<comment type="caution">
    <text evidence="4">The sequence shown here is derived from an EMBL/GenBank/DDBJ whole genome shotgun (WGS) entry which is preliminary data.</text>
</comment>
<dbReference type="SUPFAM" id="SSF81901">
    <property type="entry name" value="HCP-like"/>
    <property type="match status" value="1"/>
</dbReference>
<keyword evidence="5" id="KW-1185">Reference proteome</keyword>
<gene>
    <name evidence="4" type="ORF">EZ242_07060</name>
</gene>
<dbReference type="Pfam" id="PF13432">
    <property type="entry name" value="TPR_16"/>
    <property type="match status" value="4"/>
</dbReference>
<feature type="compositionally biased region" description="Low complexity" evidence="2">
    <location>
        <begin position="35"/>
        <end position="51"/>
    </location>
</feature>
<dbReference type="Gene3D" id="1.25.40.10">
    <property type="entry name" value="Tetratricopeptide repeat domain"/>
    <property type="match status" value="2"/>
</dbReference>
<dbReference type="AlphaFoldDB" id="A0A4Z0BPB3"/>
<reference evidence="4 5" key="1">
    <citation type="submission" date="2019-03" db="EMBL/GenBank/DDBJ databases">
        <title>Ramlibacter rhizophilus CCTCC AB2015357, whole genome shotgun sequence.</title>
        <authorList>
            <person name="Zhang X."/>
            <person name="Feng G."/>
            <person name="Zhu H."/>
        </authorList>
    </citation>
    <scope>NUCLEOTIDE SEQUENCE [LARGE SCALE GENOMIC DNA]</scope>
    <source>
        <strain evidence="4 5">CCTCC AB2015357</strain>
    </source>
</reference>
<evidence type="ECO:0000256" key="2">
    <source>
        <dbReference type="SAM" id="MobiDB-lite"/>
    </source>
</evidence>
<feature type="repeat" description="TPR" evidence="1">
    <location>
        <begin position="304"/>
        <end position="337"/>
    </location>
</feature>
<keyword evidence="3" id="KW-0732">Signal</keyword>
<dbReference type="Proteomes" id="UP000297564">
    <property type="component" value="Unassembled WGS sequence"/>
</dbReference>
<dbReference type="SUPFAM" id="SSF48452">
    <property type="entry name" value="TPR-like"/>
    <property type="match status" value="2"/>
</dbReference>
<dbReference type="GO" id="GO:0006397">
    <property type="term" value="P:mRNA processing"/>
    <property type="evidence" value="ECO:0007669"/>
    <property type="project" value="InterPro"/>
</dbReference>
<dbReference type="OrthoDB" id="9766710at2"/>
<dbReference type="InterPro" id="IPR011990">
    <property type="entry name" value="TPR-like_helical_dom_sf"/>
</dbReference>
<dbReference type="RefSeq" id="WP_135284441.1">
    <property type="nucleotide sequence ID" value="NZ_SMLL01000003.1"/>
</dbReference>
<dbReference type="EMBL" id="SMLL01000003">
    <property type="protein sequence ID" value="TFZ01143.1"/>
    <property type="molecule type" value="Genomic_DNA"/>
</dbReference>
<dbReference type="PANTHER" id="PTHR44917">
    <property type="entry name" value="PROTEIN HIGH CHLOROPHYLL FLUORESCENT 107"/>
    <property type="match status" value="1"/>
</dbReference>
<dbReference type="SMART" id="SM00028">
    <property type="entry name" value="TPR"/>
    <property type="match status" value="5"/>
</dbReference>
<feature type="repeat" description="TPR" evidence="1">
    <location>
        <begin position="451"/>
        <end position="484"/>
    </location>
</feature>
<dbReference type="PROSITE" id="PS50005">
    <property type="entry name" value="TPR"/>
    <property type="match status" value="3"/>
</dbReference>
<evidence type="ECO:0000256" key="1">
    <source>
        <dbReference type="PROSITE-ProRule" id="PRU00339"/>
    </source>
</evidence>
<dbReference type="GO" id="GO:0003729">
    <property type="term" value="F:mRNA binding"/>
    <property type="evidence" value="ECO:0007669"/>
    <property type="project" value="InterPro"/>
</dbReference>
<accession>A0A4Z0BPB3</accession>